<gene>
    <name evidence="1" type="ORF">ARMGADRAFT_554381</name>
</gene>
<keyword evidence="2" id="KW-1185">Reference proteome</keyword>
<dbReference type="InParanoid" id="A0A2H3DBY3"/>
<dbReference type="Proteomes" id="UP000217790">
    <property type="component" value="Unassembled WGS sequence"/>
</dbReference>
<organism evidence="1 2">
    <name type="scientific">Armillaria gallica</name>
    <name type="common">Bulbous honey fungus</name>
    <name type="synonym">Armillaria bulbosa</name>
    <dbReference type="NCBI Taxonomy" id="47427"/>
    <lineage>
        <taxon>Eukaryota</taxon>
        <taxon>Fungi</taxon>
        <taxon>Dikarya</taxon>
        <taxon>Basidiomycota</taxon>
        <taxon>Agaricomycotina</taxon>
        <taxon>Agaricomycetes</taxon>
        <taxon>Agaricomycetidae</taxon>
        <taxon>Agaricales</taxon>
        <taxon>Marasmiineae</taxon>
        <taxon>Physalacriaceae</taxon>
        <taxon>Armillaria</taxon>
    </lineage>
</organism>
<dbReference type="OMA" id="RSWICAY"/>
<evidence type="ECO:0008006" key="3">
    <source>
        <dbReference type="Google" id="ProtNLM"/>
    </source>
</evidence>
<sequence>MSEISTEIIEQIVDELVDDRKSFVACLSVSGAFHSRALYHLFQTVRLATEADFHRFISLCDISPAIPSLVQSLKIFFRSTAPHLPSLPNVTSLHIKGYINDEWQTNFLATTSLTLEQIIFPTAQSFRSWICAYPCLTSLSLMSVVVHRPTVAGPYSLAQGPPLKFLSIAYVSDSVYSMFIGSSIEAISRFALHGICKIRHTISYPYDAAGIHDILTVARDTLRELDMNAEPLDPAGLRRHAGYLTGTNDKLLGVLQEGLFHGQHSLALLLHPSEK</sequence>
<evidence type="ECO:0000313" key="2">
    <source>
        <dbReference type="Proteomes" id="UP000217790"/>
    </source>
</evidence>
<name>A0A2H3DBY3_ARMGA</name>
<accession>A0A2H3DBY3</accession>
<protein>
    <recommendedName>
        <fullName evidence="3">F-box domain-containing protein</fullName>
    </recommendedName>
</protein>
<proteinExistence type="predicted"/>
<dbReference type="AlphaFoldDB" id="A0A2H3DBY3"/>
<dbReference type="OrthoDB" id="2788229at2759"/>
<dbReference type="EMBL" id="KZ293689">
    <property type="protein sequence ID" value="PBK85763.1"/>
    <property type="molecule type" value="Genomic_DNA"/>
</dbReference>
<evidence type="ECO:0000313" key="1">
    <source>
        <dbReference type="EMBL" id="PBK85763.1"/>
    </source>
</evidence>
<reference evidence="2" key="1">
    <citation type="journal article" date="2017" name="Nat. Ecol. Evol.">
        <title>Genome expansion and lineage-specific genetic innovations in the forest pathogenic fungi Armillaria.</title>
        <authorList>
            <person name="Sipos G."/>
            <person name="Prasanna A.N."/>
            <person name="Walter M.C."/>
            <person name="O'Connor E."/>
            <person name="Balint B."/>
            <person name="Krizsan K."/>
            <person name="Kiss B."/>
            <person name="Hess J."/>
            <person name="Varga T."/>
            <person name="Slot J."/>
            <person name="Riley R."/>
            <person name="Boka B."/>
            <person name="Rigling D."/>
            <person name="Barry K."/>
            <person name="Lee J."/>
            <person name="Mihaltcheva S."/>
            <person name="LaButti K."/>
            <person name="Lipzen A."/>
            <person name="Waldron R."/>
            <person name="Moloney N.M."/>
            <person name="Sperisen C."/>
            <person name="Kredics L."/>
            <person name="Vagvoelgyi C."/>
            <person name="Patrignani A."/>
            <person name="Fitzpatrick D."/>
            <person name="Nagy I."/>
            <person name="Doyle S."/>
            <person name="Anderson J.B."/>
            <person name="Grigoriev I.V."/>
            <person name="Gueldener U."/>
            <person name="Muensterkoetter M."/>
            <person name="Nagy L.G."/>
        </authorList>
    </citation>
    <scope>NUCLEOTIDE SEQUENCE [LARGE SCALE GENOMIC DNA]</scope>
    <source>
        <strain evidence="2">Ar21-2</strain>
    </source>
</reference>